<accession>A0ABX3P7C9</accession>
<dbReference type="Gene3D" id="3.90.1300.10">
    <property type="entry name" value="Amidase signature (AS) domain"/>
    <property type="match status" value="1"/>
</dbReference>
<comment type="function">
    <text evidence="1">Hydrolyzes indole-3-acetamide (IAM) into indole-3-acetic acid (IAA).</text>
</comment>
<dbReference type="Gene3D" id="1.10.20.60">
    <property type="entry name" value="Glu-tRNAGln amidotransferase C subunit, N-terminal domain"/>
    <property type="match status" value="1"/>
</dbReference>
<evidence type="ECO:0000256" key="2">
    <source>
        <dbReference type="ARBA" id="ARBA00021874"/>
    </source>
</evidence>
<protein>
    <recommendedName>
        <fullName evidence="2">Indoleacetamide hydrolase</fullName>
    </recommendedName>
</protein>
<organism evidence="4 5">
    <name type="scientific">Xaviernesmea rhizosphaerae</name>
    <dbReference type="NCBI Taxonomy" id="1672749"/>
    <lineage>
        <taxon>Bacteria</taxon>
        <taxon>Pseudomonadati</taxon>
        <taxon>Pseudomonadota</taxon>
        <taxon>Alphaproteobacteria</taxon>
        <taxon>Hyphomicrobiales</taxon>
        <taxon>Rhizobiaceae</taxon>
        <taxon>Rhizobium/Agrobacterium group</taxon>
        <taxon>Xaviernesmea</taxon>
    </lineage>
</organism>
<dbReference type="InterPro" id="IPR036928">
    <property type="entry name" value="AS_sf"/>
</dbReference>
<dbReference type="NCBIfam" id="NF005565">
    <property type="entry name" value="PRK07235.1"/>
    <property type="match status" value="1"/>
</dbReference>
<sequence>MSITRPTAADVAKLAASLHMTMSLEEAAEYQALMGGIFDAYDVIDSHPNPTPDVKYPRTPGYRPGAEENQFGAWARKSTVMGAKDGKLAGKTIVLKDNVALAGVPMMNGSTTLEGFIPVSDATIVTRMLDAGATIVGKATCEHFCLSGGSHTSHPGPVHNPNRHGYSAGGSSSGSAALVAAGEVDMAIGGDQGGSIRIPSAYCGTYGMKPTHGLVPYTGVMPIESTIDHTGPITSNVADNALLLEVLAGVDGLDPRQYAPQVAAYTEFLGMGVKGLRIGVLTEGFSFANTQEGVAQKVRAGAERFAALGADVSEVSIPEFLTALSAWNPITLEGFMAQMLHGNGMGFNWKGLYDVGLIEAHSTWREKADDLSVTLKLCMLVGQWGLSHYRGRYYAKSHNIVLELKKAFDTVFGTYDLLLMPTVPCVASPLPGKDASIAEIVTRGFEMTATTAAFDVTGHPAMSIPCGLSDSLPVGLMLIAHDYCEGTIYQAASAFEADGDWRTF</sequence>
<evidence type="ECO:0000313" key="5">
    <source>
        <dbReference type="Proteomes" id="UP000192652"/>
    </source>
</evidence>
<gene>
    <name evidence="4" type="ORF">BTR14_22530</name>
</gene>
<dbReference type="Pfam" id="PF01425">
    <property type="entry name" value="Amidase"/>
    <property type="match status" value="1"/>
</dbReference>
<dbReference type="PROSITE" id="PS00571">
    <property type="entry name" value="AMIDASES"/>
    <property type="match status" value="1"/>
</dbReference>
<dbReference type="Proteomes" id="UP000192652">
    <property type="component" value="Unassembled WGS sequence"/>
</dbReference>
<reference evidence="4 5" key="1">
    <citation type="journal article" date="2017" name="Antonie Van Leeuwenhoek">
        <title>Rhizobium rhizosphaerae sp. nov., a novel species isolated from rice rhizosphere.</title>
        <authorList>
            <person name="Zhao J.J."/>
            <person name="Zhang J."/>
            <person name="Zhang R.J."/>
            <person name="Zhang C.W."/>
            <person name="Yin H.Q."/>
            <person name="Zhang X.X."/>
        </authorList>
    </citation>
    <scope>NUCLEOTIDE SEQUENCE [LARGE SCALE GENOMIC DNA]</scope>
    <source>
        <strain evidence="4 5">RD15</strain>
    </source>
</reference>
<proteinExistence type="predicted"/>
<dbReference type="InterPro" id="IPR020556">
    <property type="entry name" value="Amidase_CS"/>
</dbReference>
<evidence type="ECO:0000259" key="3">
    <source>
        <dbReference type="Pfam" id="PF01425"/>
    </source>
</evidence>
<dbReference type="InterPro" id="IPR023631">
    <property type="entry name" value="Amidase_dom"/>
</dbReference>
<keyword evidence="5" id="KW-1185">Reference proteome</keyword>
<dbReference type="InterPro" id="IPR000120">
    <property type="entry name" value="Amidase"/>
</dbReference>
<dbReference type="RefSeq" id="WP_081177811.1">
    <property type="nucleotide sequence ID" value="NZ_MSPX01000037.1"/>
</dbReference>
<dbReference type="PANTHER" id="PTHR11895:SF170">
    <property type="entry name" value="AMIDASE"/>
    <property type="match status" value="1"/>
</dbReference>
<dbReference type="EMBL" id="MSPX01000037">
    <property type="protein sequence ID" value="OQP83281.1"/>
    <property type="molecule type" value="Genomic_DNA"/>
</dbReference>
<evidence type="ECO:0000256" key="1">
    <source>
        <dbReference type="ARBA" id="ARBA00003871"/>
    </source>
</evidence>
<dbReference type="SUPFAM" id="SSF75304">
    <property type="entry name" value="Amidase signature (AS) enzymes"/>
    <property type="match status" value="1"/>
</dbReference>
<evidence type="ECO:0000313" key="4">
    <source>
        <dbReference type="EMBL" id="OQP83281.1"/>
    </source>
</evidence>
<feature type="domain" description="Amidase" evidence="3">
    <location>
        <begin position="77"/>
        <end position="487"/>
    </location>
</feature>
<name>A0ABX3P7C9_9HYPH</name>
<comment type="caution">
    <text evidence="4">The sequence shown here is derived from an EMBL/GenBank/DDBJ whole genome shotgun (WGS) entry which is preliminary data.</text>
</comment>
<dbReference type="PANTHER" id="PTHR11895">
    <property type="entry name" value="TRANSAMIDASE"/>
    <property type="match status" value="1"/>
</dbReference>